<sequence>MWAALFAVLGVKQNLIENFYVFDVGPDLRSIFSILFYFRDNDKSITLYSYDEHAIGPPWQPSVAVNGAAVHSGRRRPKEARFDRFTLPNPDLTSKHSKPLQKSKEVKKRFDFGSNRHKKVRKARTWRTKARWRPGQELDSTVANLCSLLCNENGVKTLKEPILPGLAESCLLWCFSSLSSFILSHCVFRGIRTSSSIQFKEIRLGNKIHRGGFDPTYYNFRGIGPVDLSILLHHPLGNMT</sequence>
<dbReference type="AlphaFoldDB" id="A0A5B6VAF1"/>
<dbReference type="GO" id="GO:0051301">
    <property type="term" value="P:cell division"/>
    <property type="evidence" value="ECO:0007669"/>
    <property type="project" value="UniProtKB-KW"/>
</dbReference>
<gene>
    <name evidence="1" type="ORF">EPI10_001282</name>
</gene>
<dbReference type="EMBL" id="SMMG02000007">
    <property type="protein sequence ID" value="KAA3466168.1"/>
    <property type="molecule type" value="Genomic_DNA"/>
</dbReference>
<keyword evidence="1" id="KW-0132">Cell division</keyword>
<keyword evidence="1" id="KW-0131">Cell cycle</keyword>
<evidence type="ECO:0000313" key="2">
    <source>
        <dbReference type="Proteomes" id="UP000325315"/>
    </source>
</evidence>
<comment type="caution">
    <text evidence="1">The sequence shown here is derived from an EMBL/GenBank/DDBJ whole genome shotgun (WGS) entry which is preliminary data.</text>
</comment>
<protein>
    <submittedName>
        <fullName evidence="1">Cell division FtsZ</fullName>
    </submittedName>
</protein>
<evidence type="ECO:0000313" key="1">
    <source>
        <dbReference type="EMBL" id="KAA3466168.1"/>
    </source>
</evidence>
<keyword evidence="2" id="KW-1185">Reference proteome</keyword>
<reference evidence="1" key="1">
    <citation type="submission" date="2019-08" db="EMBL/GenBank/DDBJ databases">
        <authorList>
            <person name="Liu F."/>
        </authorList>
    </citation>
    <scope>NUCLEOTIDE SEQUENCE [LARGE SCALE GENOMIC DNA]</scope>
    <source>
        <strain evidence="1">PA1801</strain>
        <tissue evidence="1">Leaf</tissue>
    </source>
</reference>
<organism evidence="1 2">
    <name type="scientific">Gossypium australe</name>
    <dbReference type="NCBI Taxonomy" id="47621"/>
    <lineage>
        <taxon>Eukaryota</taxon>
        <taxon>Viridiplantae</taxon>
        <taxon>Streptophyta</taxon>
        <taxon>Embryophyta</taxon>
        <taxon>Tracheophyta</taxon>
        <taxon>Spermatophyta</taxon>
        <taxon>Magnoliopsida</taxon>
        <taxon>eudicotyledons</taxon>
        <taxon>Gunneridae</taxon>
        <taxon>Pentapetalae</taxon>
        <taxon>rosids</taxon>
        <taxon>malvids</taxon>
        <taxon>Malvales</taxon>
        <taxon>Malvaceae</taxon>
        <taxon>Malvoideae</taxon>
        <taxon>Gossypium</taxon>
    </lineage>
</organism>
<proteinExistence type="predicted"/>
<dbReference type="Proteomes" id="UP000325315">
    <property type="component" value="Unassembled WGS sequence"/>
</dbReference>
<name>A0A5B6VAF1_9ROSI</name>
<accession>A0A5B6VAF1</accession>